<dbReference type="Proteomes" id="UP000428260">
    <property type="component" value="Chromosome"/>
</dbReference>
<reference evidence="2 3" key="1">
    <citation type="submission" date="2019-11" db="EMBL/GenBank/DDBJ databases">
        <authorList>
            <person name="Zheng R.K."/>
            <person name="Sun C.M."/>
        </authorList>
    </citation>
    <scope>NUCLEOTIDE SEQUENCE [LARGE SCALE GENOMIC DNA]</scope>
    <source>
        <strain evidence="2 3">WC007</strain>
    </source>
</reference>
<keyword evidence="3" id="KW-1185">Reference proteome</keyword>
<dbReference type="AlphaFoldDB" id="A0A6I6JQN6"/>
<organism evidence="2 3">
    <name type="scientific">Maribellus comscasis</name>
    <dbReference type="NCBI Taxonomy" id="2681766"/>
    <lineage>
        <taxon>Bacteria</taxon>
        <taxon>Pseudomonadati</taxon>
        <taxon>Bacteroidota</taxon>
        <taxon>Bacteroidia</taxon>
        <taxon>Marinilabiliales</taxon>
        <taxon>Prolixibacteraceae</taxon>
        <taxon>Maribellus</taxon>
    </lineage>
</organism>
<feature type="signal peptide" evidence="1">
    <location>
        <begin position="1"/>
        <end position="21"/>
    </location>
</feature>
<dbReference type="RefSeq" id="WP_158867338.1">
    <property type="nucleotide sequence ID" value="NZ_CP046401.1"/>
</dbReference>
<sequence>MKTVKTIISVLFFLFITQSLAAKSDVFKGDTIRYKFNKMLVEISSTAFADESPESPRIEEHIEQIQKILKEMTIATPAEDERIVISLCESADRFSVANYKDLKLTLEKKDSKNLIVFDDGTVFEKELGQYCIFFATRDLNVKIYVDDLADLSIFASEDFKRKAKEGTQAISDEIGKGYRKSPVQACVDLRENKPKVHVQTPSFRSLDMLYITGGVGSGWVKNSFVSDINFRLGLGFSRKGMIKNIYSVGWNMMYDFSGSTNDNFFELNHFVSVGWEHNFSDSPLQDKWYGLSVGYLAIRNNDFFKENTFRVSVKKRINDSVSLKPELYFNDFLKNIYPGIRVVVNF</sequence>
<keyword evidence="1" id="KW-0732">Signal</keyword>
<dbReference type="KEGG" id="mcos:GM418_14005"/>
<dbReference type="EMBL" id="CP046401">
    <property type="protein sequence ID" value="QGY44741.1"/>
    <property type="molecule type" value="Genomic_DNA"/>
</dbReference>
<proteinExistence type="predicted"/>
<evidence type="ECO:0000256" key="1">
    <source>
        <dbReference type="SAM" id="SignalP"/>
    </source>
</evidence>
<protein>
    <submittedName>
        <fullName evidence="2">Uncharacterized protein</fullName>
    </submittedName>
</protein>
<accession>A0A6I6JQN6</accession>
<evidence type="ECO:0000313" key="2">
    <source>
        <dbReference type="EMBL" id="QGY44741.1"/>
    </source>
</evidence>
<feature type="chain" id="PRO_5026309651" evidence="1">
    <location>
        <begin position="22"/>
        <end position="346"/>
    </location>
</feature>
<gene>
    <name evidence="2" type="ORF">GM418_14005</name>
</gene>
<evidence type="ECO:0000313" key="3">
    <source>
        <dbReference type="Proteomes" id="UP000428260"/>
    </source>
</evidence>
<name>A0A6I6JQN6_9BACT</name>